<dbReference type="Gene3D" id="3.90.76.10">
    <property type="entry name" value="Dipeptide-binding Protein, Domain 1"/>
    <property type="match status" value="1"/>
</dbReference>
<dbReference type="InterPro" id="IPR000914">
    <property type="entry name" value="SBP_5_dom"/>
</dbReference>
<dbReference type="PANTHER" id="PTHR30290:SF38">
    <property type="entry name" value="D,D-DIPEPTIDE-BINDING PERIPLASMIC PROTEIN DDPA-RELATED"/>
    <property type="match status" value="1"/>
</dbReference>
<comment type="subcellular location">
    <subcellularLocation>
        <location evidence="1">Periplasm</location>
    </subcellularLocation>
</comment>
<dbReference type="FunFam" id="3.10.105.10:FF:000002">
    <property type="entry name" value="Dipeptide ABC transporter, substrate-binding protein"/>
    <property type="match status" value="1"/>
</dbReference>
<dbReference type="GO" id="GO:0042938">
    <property type="term" value="P:dipeptide transport"/>
    <property type="evidence" value="ECO:0007669"/>
    <property type="project" value="TreeGrafter"/>
</dbReference>
<dbReference type="SUPFAM" id="SSF53850">
    <property type="entry name" value="Periplasmic binding protein-like II"/>
    <property type="match status" value="1"/>
</dbReference>
<dbReference type="GO" id="GO:0043190">
    <property type="term" value="C:ATP-binding cassette (ABC) transporter complex"/>
    <property type="evidence" value="ECO:0007669"/>
    <property type="project" value="InterPro"/>
</dbReference>
<dbReference type="Proteomes" id="UP000664779">
    <property type="component" value="Unassembled WGS sequence"/>
</dbReference>
<proteinExistence type="inferred from homology"/>
<evidence type="ECO:0000313" key="7">
    <source>
        <dbReference type="Proteomes" id="UP000664779"/>
    </source>
</evidence>
<protein>
    <submittedName>
        <fullName evidence="6">ABC transporter substrate-binding protein</fullName>
    </submittedName>
</protein>
<dbReference type="PANTHER" id="PTHR30290">
    <property type="entry name" value="PERIPLASMIC BINDING COMPONENT OF ABC TRANSPORTER"/>
    <property type="match status" value="1"/>
</dbReference>
<keyword evidence="7" id="KW-1185">Reference proteome</keyword>
<dbReference type="PROSITE" id="PS01040">
    <property type="entry name" value="SBP_BACTERIAL_5"/>
    <property type="match status" value="1"/>
</dbReference>
<sequence length="534" mass="58911">MNTRKSLKAALLGVSLAVIAASGASAKTLVYCSEGSPEGFDTALYTAGTTFDASSKPLYNRLVEFKRGTTEVQPGLAESWDVSEDGLEYTFHLREGVKFHTTSFFTPTRELNADDVIFSFERQLDSSSPWYEYTPGAAWEYFNGMSMPDLIKEIVKVDDYTVKFVLNRPEAPMIANLAMDFASILSKEYADTLDASGTKEMLNQEPVGTGPFSFVAYQKDAVIRYAAFADYWDGKQPIDDLVFAITPDAAVRLQKLKAGECHVMPYPAPADIASIQADDSLSIEEQQGLNVGYLAYNTQMAPFDKPEVRKALNHAINKQAILDAVFQGSGIAAKNPIPPTMWSYNKAVEDDAFDPELAKKMLADAGVENLSMKIWAMPVQRPYNPNARRMAEVLQADFAEVGVEVEIVSYEWGEYLSRSKDKDRDGAVLLGWTGDNGDPDNFLAVLLGCDGVGGSNRAQWCNDEFEALIQKAKVVSDKAERTKLYEEAQVVFKREAPWATIAHSTVFMPMSSKVSGYVMDPLGGHWFDGVDIAE</sequence>
<dbReference type="Gene3D" id="3.10.105.10">
    <property type="entry name" value="Dipeptide-binding Protein, Domain 3"/>
    <property type="match status" value="1"/>
</dbReference>
<feature type="chain" id="PRO_5037809029" evidence="4">
    <location>
        <begin position="21"/>
        <end position="534"/>
    </location>
</feature>
<name>A0A939EQH7_9HYPH</name>
<evidence type="ECO:0000256" key="2">
    <source>
        <dbReference type="ARBA" id="ARBA00005695"/>
    </source>
</evidence>
<dbReference type="AlphaFoldDB" id="A0A939EQH7"/>
<comment type="caution">
    <text evidence="6">The sequence shown here is derived from an EMBL/GenBank/DDBJ whole genome shotgun (WGS) entry which is preliminary data.</text>
</comment>
<dbReference type="FunFam" id="3.90.76.10:FF:000002">
    <property type="entry name" value="Dipeptide ABC transporter, substrate-binding protein"/>
    <property type="match status" value="1"/>
</dbReference>
<evidence type="ECO:0000256" key="4">
    <source>
        <dbReference type="SAM" id="SignalP"/>
    </source>
</evidence>
<dbReference type="Gene3D" id="3.40.190.10">
    <property type="entry name" value="Periplasmic binding protein-like II"/>
    <property type="match status" value="1"/>
</dbReference>
<evidence type="ECO:0000256" key="1">
    <source>
        <dbReference type="ARBA" id="ARBA00004418"/>
    </source>
</evidence>
<reference evidence="6" key="1">
    <citation type="submission" date="2021-03" db="EMBL/GenBank/DDBJ databases">
        <title>Roseibium sp. CAU 1637 isolated from Incheon.</title>
        <authorList>
            <person name="Kim W."/>
        </authorList>
    </citation>
    <scope>NUCLEOTIDE SEQUENCE</scope>
    <source>
        <strain evidence="6">CAU 1637</strain>
    </source>
</reference>
<dbReference type="InterPro" id="IPR030678">
    <property type="entry name" value="Peptide/Ni-bd"/>
</dbReference>
<gene>
    <name evidence="6" type="ORF">J0X15_16710</name>
</gene>
<organism evidence="6 7">
    <name type="scientific">Roseibium limicola</name>
    <dbReference type="NCBI Taxonomy" id="2816037"/>
    <lineage>
        <taxon>Bacteria</taxon>
        <taxon>Pseudomonadati</taxon>
        <taxon>Pseudomonadota</taxon>
        <taxon>Alphaproteobacteria</taxon>
        <taxon>Hyphomicrobiales</taxon>
        <taxon>Stappiaceae</taxon>
        <taxon>Roseibium</taxon>
    </lineage>
</organism>
<keyword evidence="3 4" id="KW-0732">Signal</keyword>
<comment type="similarity">
    <text evidence="2">Belongs to the bacterial solute-binding protein 5 family.</text>
</comment>
<accession>A0A939EQH7</accession>
<feature type="domain" description="Solute-binding protein family 5" evidence="5">
    <location>
        <begin position="71"/>
        <end position="452"/>
    </location>
</feature>
<dbReference type="FunFam" id="3.40.190.10:FF:000036">
    <property type="entry name" value="Dipeptide ABC transporter, substrate-binding protein"/>
    <property type="match status" value="1"/>
</dbReference>
<feature type="signal peptide" evidence="4">
    <location>
        <begin position="1"/>
        <end position="20"/>
    </location>
</feature>
<evidence type="ECO:0000256" key="3">
    <source>
        <dbReference type="ARBA" id="ARBA00022729"/>
    </source>
</evidence>
<evidence type="ECO:0000259" key="5">
    <source>
        <dbReference type="Pfam" id="PF00496"/>
    </source>
</evidence>
<dbReference type="GO" id="GO:0030288">
    <property type="term" value="C:outer membrane-bounded periplasmic space"/>
    <property type="evidence" value="ECO:0007669"/>
    <property type="project" value="TreeGrafter"/>
</dbReference>
<dbReference type="PIRSF" id="PIRSF002741">
    <property type="entry name" value="MppA"/>
    <property type="match status" value="1"/>
</dbReference>
<dbReference type="RefSeq" id="WP_206943172.1">
    <property type="nucleotide sequence ID" value="NZ_JAFLNF010000008.1"/>
</dbReference>
<evidence type="ECO:0000313" key="6">
    <source>
        <dbReference type="EMBL" id="MBO0346871.1"/>
    </source>
</evidence>
<dbReference type="InterPro" id="IPR023765">
    <property type="entry name" value="SBP_5_CS"/>
</dbReference>
<dbReference type="InterPro" id="IPR039424">
    <property type="entry name" value="SBP_5"/>
</dbReference>
<dbReference type="GO" id="GO:1904680">
    <property type="term" value="F:peptide transmembrane transporter activity"/>
    <property type="evidence" value="ECO:0007669"/>
    <property type="project" value="TreeGrafter"/>
</dbReference>
<dbReference type="EMBL" id="JAFLNF010000008">
    <property type="protein sequence ID" value="MBO0346871.1"/>
    <property type="molecule type" value="Genomic_DNA"/>
</dbReference>
<dbReference type="CDD" id="cd08493">
    <property type="entry name" value="PBP2_DppA_like"/>
    <property type="match status" value="1"/>
</dbReference>
<dbReference type="Pfam" id="PF00496">
    <property type="entry name" value="SBP_bac_5"/>
    <property type="match status" value="1"/>
</dbReference>